<dbReference type="AlphaFoldDB" id="A0A6S6TPS9"/>
<proteinExistence type="predicted"/>
<dbReference type="EMBL" id="CACVAP010000090">
    <property type="protein sequence ID" value="CAA6818600.1"/>
    <property type="molecule type" value="Genomic_DNA"/>
</dbReference>
<organism evidence="1">
    <name type="scientific">uncultured Sulfurovum sp</name>
    <dbReference type="NCBI Taxonomy" id="269237"/>
    <lineage>
        <taxon>Bacteria</taxon>
        <taxon>Pseudomonadati</taxon>
        <taxon>Campylobacterota</taxon>
        <taxon>Epsilonproteobacteria</taxon>
        <taxon>Campylobacterales</taxon>
        <taxon>Sulfurovaceae</taxon>
        <taxon>Sulfurovum</taxon>
        <taxon>environmental samples</taxon>
    </lineage>
</organism>
<gene>
    <name evidence="1" type="ORF">HELGO_WM7475</name>
</gene>
<sequence>MPFMRREITEKEIAKYNLDGLWSKYKSQFQKEFNIKHQGLYDKITDVWFFSIGVRYMLADKYSKVEIELNETSTFFDPDMKKFTTFYKCKSLGTRENKKLLEESMNIWVNSNKSMTDICYCVSIKFSLQSTVNKN</sequence>
<protein>
    <submittedName>
        <fullName evidence="1">Uncharacterized protein</fullName>
    </submittedName>
</protein>
<name>A0A6S6TPS9_9BACT</name>
<accession>A0A6S6TPS9</accession>
<evidence type="ECO:0000313" key="1">
    <source>
        <dbReference type="EMBL" id="CAA6818600.1"/>
    </source>
</evidence>
<reference evidence="1" key="1">
    <citation type="submission" date="2020-01" db="EMBL/GenBank/DDBJ databases">
        <authorList>
            <person name="Meier V. D."/>
            <person name="Meier V D."/>
        </authorList>
    </citation>
    <scope>NUCLEOTIDE SEQUENCE</scope>
    <source>
        <strain evidence="1">HLG_WM_MAG_06</strain>
    </source>
</reference>